<keyword evidence="3" id="KW-1185">Reference proteome</keyword>
<dbReference type="AlphaFoldDB" id="A0A1S4J3I6"/>
<dbReference type="VEuPathDB" id="VectorBase:CPIJ001553"/>
<evidence type="ECO:0000313" key="3">
    <source>
        <dbReference type="Proteomes" id="UP000002320"/>
    </source>
</evidence>
<dbReference type="FunCoup" id="A0A1S4J3I6">
    <property type="interactions" value="2"/>
</dbReference>
<feature type="compositionally biased region" description="Acidic residues" evidence="1">
    <location>
        <begin position="15"/>
        <end position="30"/>
    </location>
</feature>
<feature type="compositionally biased region" description="Basic residues" evidence="1">
    <location>
        <begin position="70"/>
        <end position="79"/>
    </location>
</feature>
<organism evidence="2 3">
    <name type="scientific">Culex quinquefasciatus</name>
    <name type="common">Southern house mosquito</name>
    <name type="synonym">Culex pungens</name>
    <dbReference type="NCBI Taxonomy" id="7176"/>
    <lineage>
        <taxon>Eukaryota</taxon>
        <taxon>Metazoa</taxon>
        <taxon>Ecdysozoa</taxon>
        <taxon>Arthropoda</taxon>
        <taxon>Hexapoda</taxon>
        <taxon>Insecta</taxon>
        <taxon>Pterygota</taxon>
        <taxon>Neoptera</taxon>
        <taxon>Endopterygota</taxon>
        <taxon>Diptera</taxon>
        <taxon>Nematocera</taxon>
        <taxon>Culicoidea</taxon>
        <taxon>Culicidae</taxon>
        <taxon>Culicinae</taxon>
        <taxon>Culicini</taxon>
        <taxon>Culex</taxon>
        <taxon>Culex</taxon>
    </lineage>
</organism>
<feature type="compositionally biased region" description="Polar residues" evidence="1">
    <location>
        <begin position="1"/>
        <end position="13"/>
    </location>
</feature>
<feature type="compositionally biased region" description="Acidic residues" evidence="1">
    <location>
        <begin position="304"/>
        <end position="328"/>
    </location>
</feature>
<accession>A0A1S4J3I6</accession>
<proteinExistence type="predicted"/>
<feature type="compositionally biased region" description="Acidic residues" evidence="1">
    <location>
        <begin position="96"/>
        <end position="117"/>
    </location>
</feature>
<feature type="region of interest" description="Disordered" evidence="1">
    <location>
        <begin position="277"/>
        <end position="328"/>
    </location>
</feature>
<feature type="region of interest" description="Disordered" evidence="1">
    <location>
        <begin position="1"/>
        <end position="163"/>
    </location>
</feature>
<evidence type="ECO:0000313" key="2">
    <source>
        <dbReference type="EnsemblMetazoa" id="CPIJ001553-PA"/>
    </source>
</evidence>
<dbReference type="Proteomes" id="UP000002320">
    <property type="component" value="Unassembled WGS sequence"/>
</dbReference>
<reference evidence="2" key="1">
    <citation type="submission" date="2020-05" db="UniProtKB">
        <authorList>
            <consortium name="EnsemblMetazoa"/>
        </authorList>
    </citation>
    <scope>IDENTIFICATION</scope>
    <source>
        <strain evidence="2">JHB</strain>
    </source>
</reference>
<dbReference type="InParanoid" id="A0A1S4J3I6"/>
<name>A0A1S4J3I6_CULQU</name>
<feature type="compositionally biased region" description="Polar residues" evidence="1">
    <location>
        <begin position="141"/>
        <end position="158"/>
    </location>
</feature>
<dbReference type="OrthoDB" id="8054697at2759"/>
<dbReference type="EnsemblMetazoa" id="CPIJ001553-RA">
    <property type="protein sequence ID" value="CPIJ001553-PA"/>
    <property type="gene ID" value="CPIJ001553"/>
</dbReference>
<dbReference type="VEuPathDB" id="VectorBase:CQUJHB012598"/>
<sequence>MRSRTEMVTTQLEGSDFDDESDFEDSEEDWQPAKGDPKTKKLKASPASGRAGKKSSPPRGSAGKNGGGGGRKRGGRGGRKPSATARRSNKKKAPSSDEEEPEVSKQEEEEAEEDYSEPEPVQPPLAKKVKQTPKKADQDGGHTSVTTIIKAEPTTSAVASPKPVPLQRKVVTPLKSFPDKFGFLNLHIFKGDLKDGIVNNPQVCLWRRDGSSLLQKYLRDKTVDTELPQFNSSMVYSCWEDKRANEYIEVKVRCIEQSKQVRVELTNVDELEEQSRAEYESFVAEHGVPEQRSTSNAGNSQGGTDDEDEEFEDNEGEEGEESEGAEEE</sequence>
<evidence type="ECO:0000256" key="1">
    <source>
        <dbReference type="SAM" id="MobiDB-lite"/>
    </source>
</evidence>
<protein>
    <submittedName>
        <fullName evidence="2">Uncharacterized protein</fullName>
    </submittedName>
</protein>